<dbReference type="EMBL" id="LTBC01000006">
    <property type="protein sequence ID" value="KYH32042.1"/>
    <property type="molecule type" value="Genomic_DNA"/>
</dbReference>
<proteinExistence type="predicted"/>
<evidence type="ECO:0000313" key="3">
    <source>
        <dbReference type="Proteomes" id="UP000075670"/>
    </source>
</evidence>
<reference evidence="2 3" key="1">
    <citation type="submission" date="2016-02" db="EMBL/GenBank/DDBJ databases">
        <title>Genome sequence of Moorella mulderi DSM 14980.</title>
        <authorList>
            <person name="Poehlein A."/>
            <person name="Daniel R."/>
        </authorList>
    </citation>
    <scope>NUCLEOTIDE SEQUENCE [LARGE SCALE GENOMIC DNA]</scope>
    <source>
        <strain evidence="2 3">DSM 14980</strain>
    </source>
</reference>
<comment type="caution">
    <text evidence="2">The sequence shown here is derived from an EMBL/GenBank/DDBJ whole genome shotgun (WGS) entry which is preliminary data.</text>
</comment>
<gene>
    <name evidence="2" type="ORF">MOMUL_19240</name>
</gene>
<keyword evidence="3" id="KW-1185">Reference proteome</keyword>
<keyword evidence="1" id="KW-0175">Coiled coil</keyword>
<evidence type="ECO:0000256" key="1">
    <source>
        <dbReference type="SAM" id="Coils"/>
    </source>
</evidence>
<protein>
    <submittedName>
        <fullName evidence="2">Uncharacterized protein</fullName>
    </submittedName>
</protein>
<feature type="coiled-coil region" evidence="1">
    <location>
        <begin position="73"/>
        <end position="100"/>
    </location>
</feature>
<sequence>MTRIPVGRIYHEPLSRFGRAVADGDVYIVPKWKAREIIRQQSRAGLERLVRAIECDIDELTWDLDAVSDPEKAARVRRAIADLQAALGFAEERLARWERLGARGKVAVLGGGKPAAVS</sequence>
<accession>A0A151AWW0</accession>
<dbReference type="AlphaFoldDB" id="A0A151AWW0"/>
<dbReference type="PATRIC" id="fig|1122241.3.peg.2046"/>
<evidence type="ECO:0000313" key="2">
    <source>
        <dbReference type="EMBL" id="KYH32042.1"/>
    </source>
</evidence>
<name>A0A151AWW0_9FIRM</name>
<organism evidence="2 3">
    <name type="scientific">Moorella mulderi DSM 14980</name>
    <dbReference type="NCBI Taxonomy" id="1122241"/>
    <lineage>
        <taxon>Bacteria</taxon>
        <taxon>Bacillati</taxon>
        <taxon>Bacillota</taxon>
        <taxon>Clostridia</taxon>
        <taxon>Neomoorellales</taxon>
        <taxon>Neomoorellaceae</taxon>
        <taxon>Neomoorella</taxon>
    </lineage>
</organism>
<dbReference type="Proteomes" id="UP000075670">
    <property type="component" value="Unassembled WGS sequence"/>
</dbReference>